<evidence type="ECO:0000313" key="1">
    <source>
        <dbReference type="EMBL" id="GIY85540.1"/>
    </source>
</evidence>
<dbReference type="AlphaFoldDB" id="A0AAV4WRJ2"/>
<dbReference type="Proteomes" id="UP001054837">
    <property type="component" value="Unassembled WGS sequence"/>
</dbReference>
<proteinExistence type="predicted"/>
<evidence type="ECO:0000313" key="2">
    <source>
        <dbReference type="Proteomes" id="UP001054837"/>
    </source>
</evidence>
<keyword evidence="2" id="KW-1185">Reference proteome</keyword>
<dbReference type="EMBL" id="BPLQ01015065">
    <property type="protein sequence ID" value="GIY85540.1"/>
    <property type="molecule type" value="Genomic_DNA"/>
</dbReference>
<comment type="caution">
    <text evidence="1">The sequence shown here is derived from an EMBL/GenBank/DDBJ whole genome shotgun (WGS) entry which is preliminary data.</text>
</comment>
<organism evidence="1 2">
    <name type="scientific">Caerostris darwini</name>
    <dbReference type="NCBI Taxonomy" id="1538125"/>
    <lineage>
        <taxon>Eukaryota</taxon>
        <taxon>Metazoa</taxon>
        <taxon>Ecdysozoa</taxon>
        <taxon>Arthropoda</taxon>
        <taxon>Chelicerata</taxon>
        <taxon>Arachnida</taxon>
        <taxon>Araneae</taxon>
        <taxon>Araneomorphae</taxon>
        <taxon>Entelegynae</taxon>
        <taxon>Araneoidea</taxon>
        <taxon>Araneidae</taxon>
        <taxon>Caerostris</taxon>
    </lineage>
</organism>
<gene>
    <name evidence="1" type="ORF">CDAR_540291</name>
</gene>
<sequence>MRELCPLDSSFKLSPHLPCTTVPNFKETERVSFSQLTVPSADYCLYHPMAKRLPILRFNLKQGTVQEIQGSETKCCEKGNILEAFL</sequence>
<accession>A0AAV4WRJ2</accession>
<reference evidence="1 2" key="1">
    <citation type="submission" date="2021-06" db="EMBL/GenBank/DDBJ databases">
        <title>Caerostris darwini draft genome.</title>
        <authorList>
            <person name="Kono N."/>
            <person name="Arakawa K."/>
        </authorList>
    </citation>
    <scope>NUCLEOTIDE SEQUENCE [LARGE SCALE GENOMIC DNA]</scope>
</reference>
<name>A0AAV4WRJ2_9ARAC</name>
<protein>
    <submittedName>
        <fullName evidence="1">Uncharacterized protein</fullName>
    </submittedName>
</protein>